<evidence type="ECO:0000256" key="4">
    <source>
        <dbReference type="ARBA" id="ARBA00047761"/>
    </source>
</evidence>
<dbReference type="GO" id="GO:0008138">
    <property type="term" value="F:protein tyrosine/serine/threonine phosphatase activity"/>
    <property type="evidence" value="ECO:0007669"/>
    <property type="project" value="InterPro"/>
</dbReference>
<dbReference type="EMBL" id="OX395130">
    <property type="protein sequence ID" value="CAI5774192.1"/>
    <property type="molecule type" value="Genomic_DNA"/>
</dbReference>
<organism evidence="10 11">
    <name type="scientific">Podarcis lilfordi</name>
    <name type="common">Lilford's wall lizard</name>
    <dbReference type="NCBI Taxonomy" id="74358"/>
    <lineage>
        <taxon>Eukaryota</taxon>
        <taxon>Metazoa</taxon>
        <taxon>Chordata</taxon>
        <taxon>Craniata</taxon>
        <taxon>Vertebrata</taxon>
        <taxon>Euteleostomi</taxon>
        <taxon>Lepidosauria</taxon>
        <taxon>Squamata</taxon>
        <taxon>Bifurcata</taxon>
        <taxon>Unidentata</taxon>
        <taxon>Episquamata</taxon>
        <taxon>Laterata</taxon>
        <taxon>Lacertibaenia</taxon>
        <taxon>Lacertidae</taxon>
        <taxon>Podarcis</taxon>
    </lineage>
</organism>
<feature type="domain" description="Tyrosine-protein phosphatase" evidence="8">
    <location>
        <begin position="217"/>
        <end position="364"/>
    </location>
</feature>
<evidence type="ECO:0000256" key="3">
    <source>
        <dbReference type="ARBA" id="ARBA00022912"/>
    </source>
</evidence>
<dbReference type="Pfam" id="PF00782">
    <property type="entry name" value="DSPc"/>
    <property type="match status" value="1"/>
</dbReference>
<accession>A0AA35KB74</accession>
<dbReference type="PRINTS" id="PR01908">
    <property type="entry name" value="ADSPHPHTASE"/>
</dbReference>
<dbReference type="PROSITE" id="PS00383">
    <property type="entry name" value="TYR_PHOSPHATASE_1"/>
    <property type="match status" value="1"/>
</dbReference>
<evidence type="ECO:0000259" key="9">
    <source>
        <dbReference type="PROSITE" id="PS50056"/>
    </source>
</evidence>
<dbReference type="PROSITE" id="PS50056">
    <property type="entry name" value="TYR_PHOSPHATASE_2"/>
    <property type="match status" value="1"/>
</dbReference>
<dbReference type="InterPro" id="IPR000387">
    <property type="entry name" value="Tyr_Pase_dom"/>
</dbReference>
<dbReference type="PROSITE" id="PS50054">
    <property type="entry name" value="TYR_PHOSPHATASE_DUAL"/>
    <property type="match status" value="1"/>
</dbReference>
<feature type="domain" description="Tyrosine specific protein phosphatases" evidence="9">
    <location>
        <begin position="285"/>
        <end position="343"/>
    </location>
</feature>
<evidence type="ECO:0000256" key="7">
    <source>
        <dbReference type="SAM" id="MobiDB-lite"/>
    </source>
</evidence>
<gene>
    <name evidence="10" type="ORF">PODLI_1B040818</name>
</gene>
<protein>
    <submittedName>
        <fullName evidence="10">Specificity phosphatase 13-like</fullName>
    </submittedName>
</protein>
<comment type="catalytic activity">
    <reaction evidence="4">
        <text>O-phospho-L-seryl-[protein] + H2O = L-seryl-[protein] + phosphate</text>
        <dbReference type="Rhea" id="RHEA:20629"/>
        <dbReference type="Rhea" id="RHEA-COMP:9863"/>
        <dbReference type="Rhea" id="RHEA-COMP:11604"/>
        <dbReference type="ChEBI" id="CHEBI:15377"/>
        <dbReference type="ChEBI" id="CHEBI:29999"/>
        <dbReference type="ChEBI" id="CHEBI:43474"/>
        <dbReference type="ChEBI" id="CHEBI:83421"/>
        <dbReference type="EC" id="3.1.3.16"/>
    </reaction>
</comment>
<dbReference type="InterPro" id="IPR020422">
    <property type="entry name" value="TYR_PHOSPHATASE_DUAL_dom"/>
</dbReference>
<dbReference type="GO" id="GO:0004722">
    <property type="term" value="F:protein serine/threonine phosphatase activity"/>
    <property type="evidence" value="ECO:0007669"/>
    <property type="project" value="UniProtKB-EC"/>
</dbReference>
<dbReference type="InterPro" id="IPR029021">
    <property type="entry name" value="Prot-tyrosine_phosphatase-like"/>
</dbReference>
<dbReference type="PRINTS" id="PR01909">
    <property type="entry name" value="ADSPHPHTASEA"/>
</dbReference>
<evidence type="ECO:0000256" key="6">
    <source>
        <dbReference type="PIRSR" id="PIRSR620405-1"/>
    </source>
</evidence>
<evidence type="ECO:0000256" key="5">
    <source>
        <dbReference type="ARBA" id="ARBA00048336"/>
    </source>
</evidence>
<comment type="similarity">
    <text evidence="1">Belongs to the protein-tyrosine phosphatase family. Non-receptor class dual specificity subfamily.</text>
</comment>
<dbReference type="GO" id="GO:0005737">
    <property type="term" value="C:cytoplasm"/>
    <property type="evidence" value="ECO:0007669"/>
    <property type="project" value="TreeGrafter"/>
</dbReference>
<dbReference type="CDD" id="cd14515">
    <property type="entry name" value="DUSP3-like"/>
    <property type="match status" value="1"/>
</dbReference>
<name>A0AA35KB74_9SAUR</name>
<dbReference type="PANTHER" id="PTHR45682">
    <property type="entry name" value="AGAP008228-PA"/>
    <property type="match status" value="1"/>
</dbReference>
<keyword evidence="2" id="KW-0378">Hydrolase</keyword>
<dbReference type="InterPro" id="IPR020405">
    <property type="entry name" value="Atypical_DUSP_subfamA"/>
</dbReference>
<dbReference type="InterPro" id="IPR000340">
    <property type="entry name" value="Dual-sp_phosphatase_cat-dom"/>
</dbReference>
<reference evidence="10" key="1">
    <citation type="submission" date="2022-12" db="EMBL/GenBank/DDBJ databases">
        <authorList>
            <person name="Alioto T."/>
            <person name="Alioto T."/>
            <person name="Gomez Garrido J."/>
        </authorList>
    </citation>
    <scope>NUCLEOTIDE SEQUENCE</scope>
</reference>
<dbReference type="PANTHER" id="PTHR45682:SF16">
    <property type="entry name" value="DUAL SPECIFICITY PROTEIN PHOSPHATASE"/>
    <property type="match status" value="1"/>
</dbReference>
<keyword evidence="3" id="KW-0904">Protein phosphatase</keyword>
<dbReference type="GO" id="GO:0033549">
    <property type="term" value="F:MAP kinase phosphatase activity"/>
    <property type="evidence" value="ECO:0007669"/>
    <property type="project" value="TreeGrafter"/>
</dbReference>
<dbReference type="SUPFAM" id="SSF52799">
    <property type="entry name" value="(Phosphotyrosine protein) phosphatases II"/>
    <property type="match status" value="2"/>
</dbReference>
<dbReference type="SMART" id="SM00195">
    <property type="entry name" value="DSPc"/>
    <property type="match status" value="1"/>
</dbReference>
<dbReference type="AlphaFoldDB" id="A0AA35KB74"/>
<evidence type="ECO:0000313" key="11">
    <source>
        <dbReference type="Proteomes" id="UP001178461"/>
    </source>
</evidence>
<evidence type="ECO:0000256" key="2">
    <source>
        <dbReference type="ARBA" id="ARBA00022801"/>
    </source>
</evidence>
<evidence type="ECO:0000313" key="10">
    <source>
        <dbReference type="EMBL" id="CAI5774192.1"/>
    </source>
</evidence>
<dbReference type="Proteomes" id="UP001178461">
    <property type="component" value="Chromosome 5"/>
</dbReference>
<sequence length="372" mass="41465">MAEECVSLSKDPECSGTSTAETPTLKDLEQLLNTGRPSCNHVDEVWPNLFLGDLVMAHNRFGLWKMGISHVLNAAHGKIFCQGSHEFYGTTIEYYGVPAFDLPDFDMTPYFYPAAEFIHKALNTPGAKAVPTLGMGVGRGRKGDISQKAHLLLPVKRRKVTGAHWGSATTMYRRMTADDPFPKTTASFCKMNSRRSASPSVQELEHVMDSCRMELNEIDEVWPNLYIGNITTAHNKEELRKRGITHILNAAHAAWGSKGNQTFYGTEFHYYGIAAEDSPDFDLSVHFRPASEFITKALSVPNGKILVHCILGRSRSAALVLAYLMISQNFSLADAVGKVLQNRAISPNRGFLKQLQDLDLELRYKIRLCQLL</sequence>
<dbReference type="Gene3D" id="3.90.190.10">
    <property type="entry name" value="Protein tyrosine phosphatase superfamily"/>
    <property type="match status" value="2"/>
</dbReference>
<keyword evidence="11" id="KW-1185">Reference proteome</keyword>
<evidence type="ECO:0000259" key="8">
    <source>
        <dbReference type="PROSITE" id="PS50054"/>
    </source>
</evidence>
<comment type="catalytic activity">
    <reaction evidence="5">
        <text>O-phospho-L-threonyl-[protein] + H2O = L-threonyl-[protein] + phosphate</text>
        <dbReference type="Rhea" id="RHEA:47004"/>
        <dbReference type="Rhea" id="RHEA-COMP:11060"/>
        <dbReference type="Rhea" id="RHEA-COMP:11605"/>
        <dbReference type="ChEBI" id="CHEBI:15377"/>
        <dbReference type="ChEBI" id="CHEBI:30013"/>
        <dbReference type="ChEBI" id="CHEBI:43474"/>
        <dbReference type="ChEBI" id="CHEBI:61977"/>
        <dbReference type="EC" id="3.1.3.16"/>
    </reaction>
</comment>
<feature type="region of interest" description="Disordered" evidence="7">
    <location>
        <begin position="1"/>
        <end position="21"/>
    </location>
</feature>
<dbReference type="GO" id="GO:0043409">
    <property type="term" value="P:negative regulation of MAPK cascade"/>
    <property type="evidence" value="ECO:0007669"/>
    <property type="project" value="TreeGrafter"/>
</dbReference>
<evidence type="ECO:0000256" key="1">
    <source>
        <dbReference type="ARBA" id="ARBA00008601"/>
    </source>
</evidence>
<feature type="active site" description="Phosphocysteine intermediate" evidence="6">
    <location>
        <position position="309"/>
    </location>
</feature>
<dbReference type="InterPro" id="IPR016130">
    <property type="entry name" value="Tyr_Pase_AS"/>
</dbReference>
<proteinExistence type="inferred from homology"/>